<evidence type="ECO:0000256" key="1">
    <source>
        <dbReference type="ARBA" id="ARBA00044755"/>
    </source>
</evidence>
<protein>
    <submittedName>
        <fullName evidence="2">Polymer-forming protein</fullName>
    </submittedName>
</protein>
<evidence type="ECO:0000313" key="3">
    <source>
        <dbReference type="Proteomes" id="UP000184510"/>
    </source>
</evidence>
<reference evidence="2 3" key="1">
    <citation type="submission" date="2016-11" db="EMBL/GenBank/DDBJ databases">
        <authorList>
            <person name="Jaros S."/>
            <person name="Januszkiewicz K."/>
            <person name="Wedrychowicz H."/>
        </authorList>
    </citation>
    <scope>NUCLEOTIDE SEQUENCE [LARGE SCALE GENOMIC DNA]</scope>
    <source>
        <strain evidence="2 3">DSM 18772</strain>
    </source>
</reference>
<comment type="similarity">
    <text evidence="1">Belongs to the bactofilin family.</text>
</comment>
<sequence>MANATNVLASGIEITGSIKFSNDMIIDGKIEGEIASDKGKVTIGENAQIKGDIKAGEVKLYGKVEGTIQSDRCELKTNSKLEGDIKTKMLSMEEGASLSGRTEIGG</sequence>
<name>A0A1M6IKA1_9BACT</name>
<dbReference type="Pfam" id="PF04519">
    <property type="entry name" value="Bactofilin"/>
    <property type="match status" value="1"/>
</dbReference>
<dbReference type="InterPro" id="IPR007607">
    <property type="entry name" value="BacA/B"/>
</dbReference>
<keyword evidence="3" id="KW-1185">Reference proteome</keyword>
<dbReference type="PANTHER" id="PTHR35024:SF4">
    <property type="entry name" value="POLYMER-FORMING CYTOSKELETAL PROTEIN"/>
    <property type="match status" value="1"/>
</dbReference>
<gene>
    <name evidence="2" type="ORF">SAMN02745181_1838</name>
</gene>
<dbReference type="RefSeq" id="WP_143183423.1">
    <property type="nucleotide sequence ID" value="NZ_FQYR01000003.1"/>
</dbReference>
<dbReference type="OrthoDB" id="191511at2"/>
<dbReference type="EMBL" id="FQYR01000003">
    <property type="protein sequence ID" value="SHJ34839.1"/>
    <property type="molecule type" value="Genomic_DNA"/>
</dbReference>
<dbReference type="AlphaFoldDB" id="A0A1M6IKA1"/>
<dbReference type="PANTHER" id="PTHR35024">
    <property type="entry name" value="HYPOTHETICAL CYTOSOLIC PROTEIN"/>
    <property type="match status" value="1"/>
</dbReference>
<dbReference type="Proteomes" id="UP000184510">
    <property type="component" value="Unassembled WGS sequence"/>
</dbReference>
<dbReference type="InParanoid" id="A0A1M6IKA1"/>
<dbReference type="STRING" id="1123071.SAMN02745181_1838"/>
<accession>A0A1M6IKA1</accession>
<evidence type="ECO:0000313" key="2">
    <source>
        <dbReference type="EMBL" id="SHJ34839.1"/>
    </source>
</evidence>
<proteinExistence type="inferred from homology"/>
<organism evidence="2 3">
    <name type="scientific">Rubritalea squalenifaciens DSM 18772</name>
    <dbReference type="NCBI Taxonomy" id="1123071"/>
    <lineage>
        <taxon>Bacteria</taxon>
        <taxon>Pseudomonadati</taxon>
        <taxon>Verrucomicrobiota</taxon>
        <taxon>Verrucomicrobiia</taxon>
        <taxon>Verrucomicrobiales</taxon>
        <taxon>Rubritaleaceae</taxon>
        <taxon>Rubritalea</taxon>
    </lineage>
</organism>